<dbReference type="GO" id="GO:0008234">
    <property type="term" value="F:cysteine-type peptidase activity"/>
    <property type="evidence" value="ECO:0007669"/>
    <property type="project" value="InterPro"/>
</dbReference>
<dbReference type="STRING" id="299467.A0A443S741"/>
<keyword evidence="10" id="KW-1185">Reference proteome</keyword>
<dbReference type="Pfam" id="PF02902">
    <property type="entry name" value="Peptidase_C48"/>
    <property type="match status" value="1"/>
</dbReference>
<accession>A0A443S741</accession>
<proteinExistence type="inferred from homology"/>
<keyword evidence="4" id="KW-0479">Metal-binding</keyword>
<dbReference type="InterPro" id="IPR038765">
    <property type="entry name" value="Papain-like_cys_pep_sf"/>
</dbReference>
<evidence type="ECO:0000313" key="9">
    <source>
        <dbReference type="EMBL" id="RWS23368.1"/>
    </source>
</evidence>
<gene>
    <name evidence="9" type="ORF">B4U80_13392</name>
</gene>
<dbReference type="InterPro" id="IPR003657">
    <property type="entry name" value="WRKY_dom"/>
</dbReference>
<dbReference type="InterPro" id="IPR005559">
    <property type="entry name" value="CG-1_dom"/>
</dbReference>
<evidence type="ECO:0000256" key="2">
    <source>
        <dbReference type="ARBA" id="ARBA00022670"/>
    </source>
</evidence>
<name>A0A443S741_9ACAR</name>
<evidence type="ECO:0000313" key="10">
    <source>
        <dbReference type="Proteomes" id="UP000288716"/>
    </source>
</evidence>
<keyword evidence="3" id="KW-0378">Hydrolase</keyword>
<dbReference type="Proteomes" id="UP000288716">
    <property type="component" value="Unassembled WGS sequence"/>
</dbReference>
<dbReference type="PROSITE" id="PS50600">
    <property type="entry name" value="ULP_PROTEASE"/>
    <property type="match status" value="1"/>
</dbReference>
<evidence type="ECO:0000259" key="8">
    <source>
        <dbReference type="PROSITE" id="PS50966"/>
    </source>
</evidence>
<dbReference type="GO" id="GO:0006508">
    <property type="term" value="P:proteolysis"/>
    <property type="evidence" value="ECO:0007669"/>
    <property type="project" value="UniProtKB-KW"/>
</dbReference>
<feature type="region of interest" description="Disordered" evidence="5">
    <location>
        <begin position="537"/>
        <end position="558"/>
    </location>
</feature>
<dbReference type="GO" id="GO:0008270">
    <property type="term" value="F:zinc ion binding"/>
    <property type="evidence" value="ECO:0007669"/>
    <property type="project" value="UniProtKB-KW"/>
</dbReference>
<sequence length="888" mass="102833">MESQPVFKSDVNHMLQFYEICEIFENASEDQSNVTNKTPFQPEGNSVYVYKLKNLDDKDYAADGYRWRNNGNKLIMETFKKKYYKTVLKDNSMSDKFCKEVIERRFPSDEEPFVIIHYIGDHTIAEQFPHGNKKDSRPFYRTKPSVLKTVSKDLKEGKTPQDVYERHTVGETVDNTAPQTKIEQPRNKKQVYNNGKNAALITDREEALVSAIVESSNTANNNLFFCENHIIQNVKSFVYKRKGTTEDFTGLRQQLYKFFQCESMQQLQEEYEIARQKWSQSFLSYFDDNLKSDIWRRCCAFNKNRFAALCRDISATNNISESMNKLIKNKTQWKEMPADCIFICLYQMQTYLLNEFNRGYSGTGNYTLKTIYEGKDLYLKIGDISNTNLENIVKSIKSKVEDQQKILHKPNQRLSQKSLANLVLKNDLIDFAPRFKCYVVAAPFGSSRYCVWLKNNKYACTCNSKKICYHILAIKHFNEQKEIDTLREFKLSTLKKSRRARSGRKVERIADISFIAADDSLEKASFLSERLSKRKVTSTPSKPRHISEETLSASEGEDVPEITKVSEAKQHSSYSVMPDAELHEENLESAPSSSSFIDLAEALGGEQSVYAESAGSVENDYNINDKNPYICDDQHIFDICDPPTDYILFPFDSMETLLPQQWVSSFVIDPLIFEMIRVHRVSSAILYIPSYSFKYADILFYMIRYLYERNAPNKSIILTAINLDNNHYVTGVILQHSKQIILLDSIKSEVKYRQKIFDTLYDIARIVNILSSRTTKKQEYRFYISSDCGTQSNSFDCGIYTILNCLSVIRGKPYIREFDSDTMRRWVTYIASHLDMSNNGAKMKNINRFQIDEYRDIYHDSVNADKMSTLTHVEATICATEPITINAH</sequence>
<evidence type="ECO:0008006" key="11">
    <source>
        <dbReference type="Google" id="ProtNLM"/>
    </source>
</evidence>
<dbReference type="PROSITE" id="PS50811">
    <property type="entry name" value="WRKY"/>
    <property type="match status" value="1"/>
</dbReference>
<evidence type="ECO:0000256" key="3">
    <source>
        <dbReference type="ARBA" id="ARBA00022801"/>
    </source>
</evidence>
<feature type="domain" description="Ubiquitin-like protease family profile" evidence="6">
    <location>
        <begin position="647"/>
        <end position="808"/>
    </location>
</feature>
<keyword evidence="2" id="KW-0645">Protease</keyword>
<dbReference type="VEuPathDB" id="VectorBase:LDEU008672"/>
<comment type="caution">
    <text evidence="9">The sequence shown here is derived from an EMBL/GenBank/DDBJ whole genome shotgun (WGS) entry which is preliminary data.</text>
</comment>
<dbReference type="Pfam" id="PF03859">
    <property type="entry name" value="CG-1"/>
    <property type="match status" value="1"/>
</dbReference>
<dbReference type="PROSITE" id="PS50966">
    <property type="entry name" value="ZF_SWIM"/>
    <property type="match status" value="1"/>
</dbReference>
<evidence type="ECO:0000256" key="4">
    <source>
        <dbReference type="PROSITE-ProRule" id="PRU00325"/>
    </source>
</evidence>
<dbReference type="AlphaFoldDB" id="A0A443S741"/>
<dbReference type="InterPro" id="IPR007527">
    <property type="entry name" value="Znf_SWIM"/>
</dbReference>
<comment type="similarity">
    <text evidence="1">Belongs to the peptidase C48 family.</text>
</comment>
<keyword evidence="4" id="KW-0862">Zinc</keyword>
<evidence type="ECO:0000256" key="1">
    <source>
        <dbReference type="ARBA" id="ARBA00005234"/>
    </source>
</evidence>
<feature type="domain" description="SWIM-type" evidence="8">
    <location>
        <begin position="449"/>
        <end position="479"/>
    </location>
</feature>
<dbReference type="EMBL" id="NCKV01006577">
    <property type="protein sequence ID" value="RWS23368.1"/>
    <property type="molecule type" value="Genomic_DNA"/>
</dbReference>
<dbReference type="SUPFAM" id="SSF54001">
    <property type="entry name" value="Cysteine proteinases"/>
    <property type="match status" value="1"/>
</dbReference>
<keyword evidence="4" id="KW-0863">Zinc-finger</keyword>
<organism evidence="9 10">
    <name type="scientific">Leptotrombidium deliense</name>
    <dbReference type="NCBI Taxonomy" id="299467"/>
    <lineage>
        <taxon>Eukaryota</taxon>
        <taxon>Metazoa</taxon>
        <taxon>Ecdysozoa</taxon>
        <taxon>Arthropoda</taxon>
        <taxon>Chelicerata</taxon>
        <taxon>Arachnida</taxon>
        <taxon>Acari</taxon>
        <taxon>Acariformes</taxon>
        <taxon>Trombidiformes</taxon>
        <taxon>Prostigmata</taxon>
        <taxon>Anystina</taxon>
        <taxon>Parasitengona</taxon>
        <taxon>Trombiculoidea</taxon>
        <taxon>Trombiculidae</taxon>
        <taxon>Leptotrombidium</taxon>
    </lineage>
</organism>
<dbReference type="GO" id="GO:0043565">
    <property type="term" value="F:sequence-specific DNA binding"/>
    <property type="evidence" value="ECO:0007669"/>
    <property type="project" value="InterPro"/>
</dbReference>
<evidence type="ECO:0000259" key="7">
    <source>
        <dbReference type="PROSITE" id="PS50811"/>
    </source>
</evidence>
<dbReference type="Gene3D" id="3.40.395.10">
    <property type="entry name" value="Adenoviral Proteinase, Chain A"/>
    <property type="match status" value="1"/>
</dbReference>
<feature type="domain" description="WRKY" evidence="7">
    <location>
        <begin position="56"/>
        <end position="122"/>
    </location>
</feature>
<dbReference type="GO" id="GO:0003700">
    <property type="term" value="F:DNA-binding transcription factor activity"/>
    <property type="evidence" value="ECO:0007669"/>
    <property type="project" value="InterPro"/>
</dbReference>
<evidence type="ECO:0000256" key="5">
    <source>
        <dbReference type="SAM" id="MobiDB-lite"/>
    </source>
</evidence>
<evidence type="ECO:0000259" key="6">
    <source>
        <dbReference type="PROSITE" id="PS50600"/>
    </source>
</evidence>
<dbReference type="OrthoDB" id="5791190at2759"/>
<protein>
    <recommendedName>
        <fullName evidence="11">SWIM-type domain-containing protein</fullName>
    </recommendedName>
</protein>
<dbReference type="InterPro" id="IPR003653">
    <property type="entry name" value="Peptidase_C48_C"/>
</dbReference>
<reference evidence="9 10" key="1">
    <citation type="journal article" date="2018" name="Gigascience">
        <title>Genomes of trombidid mites reveal novel predicted allergens and laterally-transferred genes associated with secondary metabolism.</title>
        <authorList>
            <person name="Dong X."/>
            <person name="Chaisiri K."/>
            <person name="Xia D."/>
            <person name="Armstrong S.D."/>
            <person name="Fang Y."/>
            <person name="Donnelly M.J."/>
            <person name="Kadowaki T."/>
            <person name="McGarry J.W."/>
            <person name="Darby A.C."/>
            <person name="Makepeace B.L."/>
        </authorList>
    </citation>
    <scope>NUCLEOTIDE SEQUENCE [LARGE SCALE GENOMIC DNA]</scope>
    <source>
        <strain evidence="9">UoL-UT</strain>
    </source>
</reference>